<sequence>MYFLILRPHTRFNALIVLLFQIIKRLITNGGGEIWGQHPCGIGVPAVAMGFPGYVAQPQLALGNSEMIWLPLLVGATYCPPYIVVVGAFHPCTLGRSDIFDWFLKVSSVISAISLFQIIKTPIPSGGGENAVGMTFAGYVAQPQLVLAGAAVTLGATYCPPYIVVDGAYHLCSLGQTSSTGSSRGHFLVLEGKFGGQHPCDIGVLAVGMVFPGYVAQPQLLAVLAGAAGALGTTYYPPYIAVDGAYHPCSLGRTSLTGSSRLLLRC</sequence>
<organism evidence="1 2">
    <name type="scientific">Pistacia integerrima</name>
    <dbReference type="NCBI Taxonomy" id="434235"/>
    <lineage>
        <taxon>Eukaryota</taxon>
        <taxon>Viridiplantae</taxon>
        <taxon>Streptophyta</taxon>
        <taxon>Embryophyta</taxon>
        <taxon>Tracheophyta</taxon>
        <taxon>Spermatophyta</taxon>
        <taxon>Magnoliopsida</taxon>
        <taxon>eudicotyledons</taxon>
        <taxon>Gunneridae</taxon>
        <taxon>Pentapetalae</taxon>
        <taxon>rosids</taxon>
        <taxon>malvids</taxon>
        <taxon>Sapindales</taxon>
        <taxon>Anacardiaceae</taxon>
        <taxon>Pistacia</taxon>
    </lineage>
</organism>
<accession>A0ACC0Z7F2</accession>
<proteinExistence type="predicted"/>
<dbReference type="Proteomes" id="UP001163603">
    <property type="component" value="Chromosome 3"/>
</dbReference>
<evidence type="ECO:0000313" key="2">
    <source>
        <dbReference type="Proteomes" id="UP001163603"/>
    </source>
</evidence>
<name>A0ACC0Z7F2_9ROSI</name>
<comment type="caution">
    <text evidence="1">The sequence shown here is derived from an EMBL/GenBank/DDBJ whole genome shotgun (WGS) entry which is preliminary data.</text>
</comment>
<evidence type="ECO:0000313" key="1">
    <source>
        <dbReference type="EMBL" id="KAJ0045940.1"/>
    </source>
</evidence>
<gene>
    <name evidence="1" type="ORF">Pint_03767</name>
</gene>
<keyword evidence="2" id="KW-1185">Reference proteome</keyword>
<protein>
    <submittedName>
        <fullName evidence="1">Uncharacterized protein</fullName>
    </submittedName>
</protein>
<reference evidence="2" key="1">
    <citation type="journal article" date="2023" name="G3 (Bethesda)">
        <title>Genome assembly and association tests identify interacting loci associated with vigor, precocity, and sex in interspecific pistachio rootstocks.</title>
        <authorList>
            <person name="Palmer W."/>
            <person name="Jacygrad E."/>
            <person name="Sagayaradj S."/>
            <person name="Cavanaugh K."/>
            <person name="Han R."/>
            <person name="Bertier L."/>
            <person name="Beede B."/>
            <person name="Kafkas S."/>
            <person name="Golino D."/>
            <person name="Preece J."/>
            <person name="Michelmore R."/>
        </authorList>
    </citation>
    <scope>NUCLEOTIDE SEQUENCE [LARGE SCALE GENOMIC DNA]</scope>
</reference>
<dbReference type="EMBL" id="CM047738">
    <property type="protein sequence ID" value="KAJ0045940.1"/>
    <property type="molecule type" value="Genomic_DNA"/>
</dbReference>